<gene>
    <name evidence="2" type="ORF">PQU94_14645</name>
</gene>
<evidence type="ECO:0000313" key="2">
    <source>
        <dbReference type="EMBL" id="MDC7695517.1"/>
    </source>
</evidence>
<evidence type="ECO:0000256" key="1">
    <source>
        <dbReference type="SAM" id="Phobius"/>
    </source>
</evidence>
<proteinExistence type="predicted"/>
<feature type="transmembrane region" description="Helical" evidence="1">
    <location>
        <begin position="12"/>
        <end position="34"/>
    </location>
</feature>
<organism evidence="2 3">
    <name type="scientific">Asticcacaulis currens</name>
    <dbReference type="NCBI Taxonomy" id="2984210"/>
    <lineage>
        <taxon>Bacteria</taxon>
        <taxon>Pseudomonadati</taxon>
        <taxon>Pseudomonadota</taxon>
        <taxon>Alphaproteobacteria</taxon>
        <taxon>Caulobacterales</taxon>
        <taxon>Caulobacteraceae</taxon>
        <taxon>Asticcacaulis</taxon>
    </lineage>
</organism>
<sequence length="129" mass="14476">MTLKNPATEYTIHMMVWMALYAGLLIGAILYIKANHPTGPLLYGLAVLPALPIGGTIFTALRFLDRVDEYFRLLLSKRFIVATGLTLFICTAIGFVENFAELEIMPLYLVYALFWACYGVTCAFIRTVK</sequence>
<evidence type="ECO:0000313" key="3">
    <source>
        <dbReference type="Proteomes" id="UP001216595"/>
    </source>
</evidence>
<feature type="transmembrane region" description="Helical" evidence="1">
    <location>
        <begin position="108"/>
        <end position="128"/>
    </location>
</feature>
<protein>
    <recommendedName>
        <fullName evidence="4">DUF2178 domain-containing protein</fullName>
    </recommendedName>
</protein>
<keyword evidence="1" id="KW-0812">Transmembrane</keyword>
<dbReference type="Proteomes" id="UP001216595">
    <property type="component" value="Unassembled WGS sequence"/>
</dbReference>
<evidence type="ECO:0008006" key="4">
    <source>
        <dbReference type="Google" id="ProtNLM"/>
    </source>
</evidence>
<dbReference type="RefSeq" id="WP_272742179.1">
    <property type="nucleotide sequence ID" value="NZ_JAQQKW010000009.1"/>
</dbReference>
<feature type="transmembrane region" description="Helical" evidence="1">
    <location>
        <begin position="40"/>
        <end position="63"/>
    </location>
</feature>
<name>A0ABT5IHT4_9CAUL</name>
<accession>A0ABT5IHT4</accession>
<dbReference type="EMBL" id="JAQQKW010000009">
    <property type="protein sequence ID" value="MDC7695517.1"/>
    <property type="molecule type" value="Genomic_DNA"/>
</dbReference>
<keyword evidence="3" id="KW-1185">Reference proteome</keyword>
<keyword evidence="1" id="KW-1133">Transmembrane helix</keyword>
<keyword evidence="1" id="KW-0472">Membrane</keyword>
<comment type="caution">
    <text evidence="2">The sequence shown here is derived from an EMBL/GenBank/DDBJ whole genome shotgun (WGS) entry which is preliminary data.</text>
</comment>
<reference evidence="2 3" key="1">
    <citation type="submission" date="2023-01" db="EMBL/GenBank/DDBJ databases">
        <title>Novel species of the genus Asticcacaulis isolated from rivers.</title>
        <authorList>
            <person name="Lu H."/>
        </authorList>
    </citation>
    <scope>NUCLEOTIDE SEQUENCE [LARGE SCALE GENOMIC DNA]</scope>
    <source>
        <strain evidence="2 3">DXS10W</strain>
    </source>
</reference>
<feature type="transmembrane region" description="Helical" evidence="1">
    <location>
        <begin position="75"/>
        <end position="96"/>
    </location>
</feature>